<comment type="caution">
    <text evidence="1">The sequence shown here is derived from an EMBL/GenBank/DDBJ whole genome shotgun (WGS) entry which is preliminary data.</text>
</comment>
<keyword evidence="2" id="KW-1185">Reference proteome</keyword>
<proteinExistence type="predicted"/>
<feature type="non-terminal residue" evidence="1">
    <location>
        <position position="1"/>
    </location>
</feature>
<reference evidence="1 2" key="1">
    <citation type="submission" date="2021-07" db="EMBL/GenBank/DDBJ databases">
        <authorList>
            <person name="Palmer J.M."/>
        </authorList>
    </citation>
    <scope>NUCLEOTIDE SEQUENCE [LARGE SCALE GENOMIC DNA]</scope>
    <source>
        <strain evidence="1 2">AT_MEX2019</strain>
        <tissue evidence="1">Muscle</tissue>
    </source>
</reference>
<evidence type="ECO:0000313" key="1">
    <source>
        <dbReference type="EMBL" id="MED6239979.1"/>
    </source>
</evidence>
<evidence type="ECO:0000313" key="2">
    <source>
        <dbReference type="Proteomes" id="UP001345963"/>
    </source>
</evidence>
<accession>A0ABU7ARH4</accession>
<protein>
    <submittedName>
        <fullName evidence="1">Uncharacterized protein</fullName>
    </submittedName>
</protein>
<dbReference type="Proteomes" id="UP001345963">
    <property type="component" value="Unassembled WGS sequence"/>
</dbReference>
<organism evidence="1 2">
    <name type="scientific">Ataeniobius toweri</name>
    <dbReference type="NCBI Taxonomy" id="208326"/>
    <lineage>
        <taxon>Eukaryota</taxon>
        <taxon>Metazoa</taxon>
        <taxon>Chordata</taxon>
        <taxon>Craniata</taxon>
        <taxon>Vertebrata</taxon>
        <taxon>Euteleostomi</taxon>
        <taxon>Actinopterygii</taxon>
        <taxon>Neopterygii</taxon>
        <taxon>Teleostei</taxon>
        <taxon>Neoteleostei</taxon>
        <taxon>Acanthomorphata</taxon>
        <taxon>Ovalentaria</taxon>
        <taxon>Atherinomorphae</taxon>
        <taxon>Cyprinodontiformes</taxon>
        <taxon>Goodeidae</taxon>
        <taxon>Ataeniobius</taxon>
    </lineage>
</organism>
<dbReference type="EMBL" id="JAHUTI010022624">
    <property type="protein sequence ID" value="MED6239979.1"/>
    <property type="molecule type" value="Genomic_DNA"/>
</dbReference>
<gene>
    <name evidence="1" type="ORF">ATANTOWER_014134</name>
</gene>
<name>A0ABU7ARH4_9TELE</name>
<sequence>SLLLLFPAPEPENKVFLNVSLFNRVFLHVGQVGHQQYDTFMFLDFGRKPEYQQRDPGCMETTCKLHAERHQADVNRTES</sequence>